<feature type="region of interest" description="Disordered" evidence="1">
    <location>
        <begin position="76"/>
        <end position="141"/>
    </location>
</feature>
<dbReference type="InterPro" id="IPR056451">
    <property type="entry name" value="Znf_Tbcl_Rhp7"/>
</dbReference>
<dbReference type="Pfam" id="PF23550">
    <property type="entry name" value="zf_Tbcl_Rhp7"/>
    <property type="match status" value="1"/>
</dbReference>
<evidence type="ECO:0000313" key="3">
    <source>
        <dbReference type="EMBL" id="KAH7165729.1"/>
    </source>
</evidence>
<evidence type="ECO:0000256" key="1">
    <source>
        <dbReference type="SAM" id="MobiDB-lite"/>
    </source>
</evidence>
<dbReference type="PANTHER" id="PTHR13318:SF234">
    <property type="entry name" value="RNI-LIKE PROTEIN"/>
    <property type="match status" value="1"/>
</dbReference>
<dbReference type="Proteomes" id="UP000738349">
    <property type="component" value="Unassembled WGS sequence"/>
</dbReference>
<dbReference type="InterPro" id="IPR001611">
    <property type="entry name" value="Leu-rich_rpt"/>
</dbReference>
<feature type="compositionally biased region" description="Low complexity" evidence="1">
    <location>
        <begin position="7"/>
        <end position="42"/>
    </location>
</feature>
<feature type="region of interest" description="Disordered" evidence="1">
    <location>
        <begin position="1"/>
        <end position="42"/>
    </location>
</feature>
<keyword evidence="4" id="KW-1185">Reference proteome</keyword>
<comment type="caution">
    <text evidence="3">The sequence shown here is derived from an EMBL/GenBank/DDBJ whole genome shotgun (WGS) entry which is preliminary data.</text>
</comment>
<dbReference type="Gene3D" id="3.80.10.10">
    <property type="entry name" value="Ribonuclease Inhibitor"/>
    <property type="match status" value="2"/>
</dbReference>
<reference evidence="3" key="1">
    <citation type="journal article" date="2021" name="Nat. Commun.">
        <title>Genetic determinants of endophytism in the Arabidopsis root mycobiome.</title>
        <authorList>
            <person name="Mesny F."/>
            <person name="Miyauchi S."/>
            <person name="Thiergart T."/>
            <person name="Pickel B."/>
            <person name="Atanasova L."/>
            <person name="Karlsson M."/>
            <person name="Huettel B."/>
            <person name="Barry K.W."/>
            <person name="Haridas S."/>
            <person name="Chen C."/>
            <person name="Bauer D."/>
            <person name="Andreopoulos W."/>
            <person name="Pangilinan J."/>
            <person name="LaButti K."/>
            <person name="Riley R."/>
            <person name="Lipzen A."/>
            <person name="Clum A."/>
            <person name="Drula E."/>
            <person name="Henrissat B."/>
            <person name="Kohler A."/>
            <person name="Grigoriev I.V."/>
            <person name="Martin F.M."/>
            <person name="Hacquard S."/>
        </authorList>
    </citation>
    <scope>NUCLEOTIDE SEQUENCE</scope>
    <source>
        <strain evidence="3">MPI-CAGE-AT-0147</strain>
    </source>
</reference>
<dbReference type="Pfam" id="PF13516">
    <property type="entry name" value="LRR_6"/>
    <property type="match status" value="1"/>
</dbReference>
<dbReference type="InterPro" id="IPR032675">
    <property type="entry name" value="LRR_dom_sf"/>
</dbReference>
<dbReference type="AlphaFoldDB" id="A0A9P9JJZ9"/>
<dbReference type="EMBL" id="JAGMUV010000003">
    <property type="protein sequence ID" value="KAH7165729.1"/>
    <property type="molecule type" value="Genomic_DNA"/>
</dbReference>
<gene>
    <name evidence="3" type="ORF">EDB81DRAFT_679873</name>
</gene>
<proteinExistence type="predicted"/>
<protein>
    <recommendedName>
        <fullName evidence="2">DNA repair protein rhp7 treble clef domain-containing protein</fullName>
    </recommendedName>
</protein>
<name>A0A9P9JJZ9_9HYPO</name>
<dbReference type="InterPro" id="IPR006553">
    <property type="entry name" value="Leu-rich_rpt_Cys-con_subtyp"/>
</dbReference>
<dbReference type="SMART" id="SM00367">
    <property type="entry name" value="LRR_CC"/>
    <property type="match status" value="4"/>
</dbReference>
<dbReference type="PANTHER" id="PTHR13318">
    <property type="entry name" value="PARTNER OF PAIRED, ISOFORM B-RELATED"/>
    <property type="match status" value="1"/>
</dbReference>
<feature type="region of interest" description="Disordered" evidence="1">
    <location>
        <begin position="200"/>
        <end position="220"/>
    </location>
</feature>
<dbReference type="GO" id="GO:0019005">
    <property type="term" value="C:SCF ubiquitin ligase complex"/>
    <property type="evidence" value="ECO:0007669"/>
    <property type="project" value="TreeGrafter"/>
</dbReference>
<dbReference type="OrthoDB" id="1924287at2759"/>
<organism evidence="3 4">
    <name type="scientific">Dactylonectria macrodidyma</name>
    <dbReference type="NCBI Taxonomy" id="307937"/>
    <lineage>
        <taxon>Eukaryota</taxon>
        <taxon>Fungi</taxon>
        <taxon>Dikarya</taxon>
        <taxon>Ascomycota</taxon>
        <taxon>Pezizomycotina</taxon>
        <taxon>Sordariomycetes</taxon>
        <taxon>Hypocreomycetidae</taxon>
        <taxon>Hypocreales</taxon>
        <taxon>Nectriaceae</taxon>
        <taxon>Dactylonectria</taxon>
    </lineage>
</organism>
<evidence type="ECO:0000259" key="2">
    <source>
        <dbReference type="Pfam" id="PF23550"/>
    </source>
</evidence>
<sequence>MVRRRSTQAQNNGQNGNQNNNTAQNENASNNPTVPARPDAPARRAVIGPQSALTDFLASHNISALRIREDADARRQAAAAQNNNGLGEEDVTIAESSASGRRSNRNAKDDQKSKKEKEQEKALEKIKASKAFKKRKKHALDSDDEDDIARAIFDERSAPMPGQMENCAICEKRFTVTPYSVAGPEGGLLCAPCGRQVAKEQQAGQPKKKPKKQAAAGGVGRRRAIQSRILDGDVGTKSLVTLCVQTLAKNVDLADSLGDLPDHLVDKIARMFSKRRLLKPDTLPLFVQPSTEILHIYDGAKLGEQDYVSIFQVSPNLRRLKIRCGIQFKDEVMDYFLTRDISLESFYLHGANLLSEEKWHEFIKAKGRALKTLQVYYTDKHFGDETVGLLRESCPNLTRLKIENNQQVSDKGVKALEGIPSLVHLGLQLQTPTSTAAYTHAISQIGQKLQTLSLKIVPAVNDDLLKAINEHCRSLTKLRITDSESMTDNGFVSLFKEWANPPLHIIDFQKCRQLDSTKPRDNPDSIGLCSEGFKALMAHSGLKLRYLNVHACRHISREAFEEVFNEKNRYPELRELEISFCEEVTDFVLGCIFRACPNIREVNVFGCMKVKEVRVPRGVILVGVPNAQGMIVQGTDD</sequence>
<dbReference type="SUPFAM" id="SSF52047">
    <property type="entry name" value="RNI-like"/>
    <property type="match status" value="1"/>
</dbReference>
<feature type="domain" description="DNA repair protein rhp7 treble clef" evidence="2">
    <location>
        <begin position="161"/>
        <end position="198"/>
    </location>
</feature>
<dbReference type="FunFam" id="3.80.10.10:FF:000601">
    <property type="entry name" value="DNA repair protein Rad7, protein"/>
    <property type="match status" value="1"/>
</dbReference>
<feature type="compositionally biased region" description="Basic and acidic residues" evidence="1">
    <location>
        <begin position="106"/>
        <end position="127"/>
    </location>
</feature>
<accession>A0A9P9JJZ9</accession>
<evidence type="ECO:0000313" key="4">
    <source>
        <dbReference type="Proteomes" id="UP000738349"/>
    </source>
</evidence>
<dbReference type="GO" id="GO:0031146">
    <property type="term" value="P:SCF-dependent proteasomal ubiquitin-dependent protein catabolic process"/>
    <property type="evidence" value="ECO:0007669"/>
    <property type="project" value="TreeGrafter"/>
</dbReference>
<feature type="compositionally biased region" description="Basic residues" evidence="1">
    <location>
        <begin position="128"/>
        <end position="138"/>
    </location>
</feature>